<evidence type="ECO:0000313" key="4">
    <source>
        <dbReference type="EMBL" id="MFC7614059.1"/>
    </source>
</evidence>
<accession>A0ABW2TL11</accession>
<evidence type="ECO:0000259" key="3">
    <source>
        <dbReference type="SMART" id="SM00829"/>
    </source>
</evidence>
<organism evidence="4 5">
    <name type="scientific">Actinokineospora soli</name>
    <dbReference type="NCBI Taxonomy" id="1048753"/>
    <lineage>
        <taxon>Bacteria</taxon>
        <taxon>Bacillati</taxon>
        <taxon>Actinomycetota</taxon>
        <taxon>Actinomycetes</taxon>
        <taxon>Pseudonocardiales</taxon>
        <taxon>Pseudonocardiaceae</taxon>
        <taxon>Actinokineospora</taxon>
    </lineage>
</organism>
<sequence length="330" mass="34663">MARAVVLKEFGQPLELVDVPTPSAPEGGMVVRPLYAGICGTDLHLREGRLPVPTPITLGHEGLGVVHESRVEGFGAGDTVMWASSVSCGRCEQCARHREPTLCGERKTYGVNRDGAWADFIALQPGTTVVKTDVEPLAAMSLACAGPTMVHALGERRAVRVGERVVVQGAGPVGLAAAVLAQLSGGRVTIVGGPPGRLGLARELGIGEEWVDIGGEVEEADLVIECAGVPDAVAQGISMVRRGGAYLVVGQYTDAGDTVVNPHQIVRRQLSVYGSWAFSGAHLAEYVRLLPALTERFDLARLVTVYGLDEHEKAMADVAAGRVLKAVLAP</sequence>
<reference evidence="5" key="1">
    <citation type="journal article" date="2019" name="Int. J. Syst. Evol. Microbiol.">
        <title>The Global Catalogue of Microorganisms (GCM) 10K type strain sequencing project: providing services to taxonomists for standard genome sequencing and annotation.</title>
        <authorList>
            <consortium name="The Broad Institute Genomics Platform"/>
            <consortium name="The Broad Institute Genome Sequencing Center for Infectious Disease"/>
            <person name="Wu L."/>
            <person name="Ma J."/>
        </authorList>
    </citation>
    <scope>NUCLEOTIDE SEQUENCE [LARGE SCALE GENOMIC DNA]</scope>
    <source>
        <strain evidence="5">JCM 17695</strain>
    </source>
</reference>
<comment type="cofactor">
    <cofactor evidence="1">
        <name>Zn(2+)</name>
        <dbReference type="ChEBI" id="CHEBI:29105"/>
    </cofactor>
</comment>
<gene>
    <name evidence="4" type="ORF">ACFQV2_11390</name>
</gene>
<dbReference type="SMART" id="SM00829">
    <property type="entry name" value="PKS_ER"/>
    <property type="match status" value="1"/>
</dbReference>
<dbReference type="Gene3D" id="3.90.180.10">
    <property type="entry name" value="Medium-chain alcohol dehydrogenases, catalytic domain"/>
    <property type="match status" value="1"/>
</dbReference>
<dbReference type="EMBL" id="JBHTEY010000004">
    <property type="protein sequence ID" value="MFC7614059.1"/>
    <property type="molecule type" value="Genomic_DNA"/>
</dbReference>
<dbReference type="Pfam" id="PF08240">
    <property type="entry name" value="ADH_N"/>
    <property type="match status" value="1"/>
</dbReference>
<dbReference type="SUPFAM" id="SSF51735">
    <property type="entry name" value="NAD(P)-binding Rossmann-fold domains"/>
    <property type="match status" value="1"/>
</dbReference>
<dbReference type="InterPro" id="IPR020843">
    <property type="entry name" value="ER"/>
</dbReference>
<dbReference type="SUPFAM" id="SSF50129">
    <property type="entry name" value="GroES-like"/>
    <property type="match status" value="1"/>
</dbReference>
<evidence type="ECO:0000256" key="2">
    <source>
        <dbReference type="ARBA" id="ARBA00023002"/>
    </source>
</evidence>
<dbReference type="InterPro" id="IPR013149">
    <property type="entry name" value="ADH-like_C"/>
</dbReference>
<protein>
    <submittedName>
        <fullName evidence="4">Alcohol dehydrogenase catalytic domain-containing protein</fullName>
    </submittedName>
</protein>
<dbReference type="InterPro" id="IPR036291">
    <property type="entry name" value="NAD(P)-bd_dom_sf"/>
</dbReference>
<dbReference type="InterPro" id="IPR011032">
    <property type="entry name" value="GroES-like_sf"/>
</dbReference>
<keyword evidence="5" id="KW-1185">Reference proteome</keyword>
<evidence type="ECO:0000313" key="5">
    <source>
        <dbReference type="Proteomes" id="UP001596512"/>
    </source>
</evidence>
<dbReference type="Proteomes" id="UP001596512">
    <property type="component" value="Unassembled WGS sequence"/>
</dbReference>
<evidence type="ECO:0000256" key="1">
    <source>
        <dbReference type="ARBA" id="ARBA00001947"/>
    </source>
</evidence>
<name>A0ABW2TL11_9PSEU</name>
<feature type="domain" description="Enoyl reductase (ER)" evidence="3">
    <location>
        <begin position="11"/>
        <end position="328"/>
    </location>
</feature>
<keyword evidence="2" id="KW-0560">Oxidoreductase</keyword>
<comment type="caution">
    <text evidence="4">The sequence shown here is derived from an EMBL/GenBank/DDBJ whole genome shotgun (WGS) entry which is preliminary data.</text>
</comment>
<proteinExistence type="predicted"/>
<dbReference type="InterPro" id="IPR050129">
    <property type="entry name" value="Zn_alcohol_dh"/>
</dbReference>
<dbReference type="PANTHER" id="PTHR43401">
    <property type="entry name" value="L-THREONINE 3-DEHYDROGENASE"/>
    <property type="match status" value="1"/>
</dbReference>
<dbReference type="Pfam" id="PF00107">
    <property type="entry name" value="ADH_zinc_N"/>
    <property type="match status" value="1"/>
</dbReference>
<dbReference type="InterPro" id="IPR013154">
    <property type="entry name" value="ADH-like_N"/>
</dbReference>